<sequence length="161" mass="18335">MMILLSTDKEQATTRYSGNQIFANASYEIMKGLRPEEFPRPPQARIPPNSCSSHPQPTGPFETCLSAYYEVGEWAGFRCHPKTNKSEITLLAWYKGEPINHHLCHNFFGTERELAEFINPLYAIEASINVEDVKKYIRGLDDIFEQYISHQSSAGVLHKSP</sequence>
<evidence type="ECO:0000313" key="2">
    <source>
        <dbReference type="Proteomes" id="UP000730481"/>
    </source>
</evidence>
<comment type="caution">
    <text evidence="1">The sequence shown here is derived from an EMBL/GenBank/DDBJ whole genome shotgun (WGS) entry which is preliminary data.</text>
</comment>
<keyword evidence="2" id="KW-1185">Reference proteome</keyword>
<proteinExistence type="predicted"/>
<accession>A0A9P5AV35</accession>
<gene>
    <name evidence="1" type="ORF">FBEOM_1741</name>
</gene>
<organism evidence="1 2">
    <name type="scientific">Fusarium beomiforme</name>
    <dbReference type="NCBI Taxonomy" id="44412"/>
    <lineage>
        <taxon>Eukaryota</taxon>
        <taxon>Fungi</taxon>
        <taxon>Dikarya</taxon>
        <taxon>Ascomycota</taxon>
        <taxon>Pezizomycotina</taxon>
        <taxon>Sordariomycetes</taxon>
        <taxon>Hypocreomycetidae</taxon>
        <taxon>Hypocreales</taxon>
        <taxon>Nectriaceae</taxon>
        <taxon>Fusarium</taxon>
        <taxon>Fusarium burgessii species complex</taxon>
    </lineage>
</organism>
<reference evidence="1" key="1">
    <citation type="journal article" date="2017" name="Mycologia">
        <title>Fusarium algeriense, sp. nov., a novel toxigenic crown rot pathogen of durum wheat from Algeria is nested in the Fusarium burgessii species complex.</title>
        <authorList>
            <person name="Laraba I."/>
            <person name="Keddad A."/>
            <person name="Boureghda H."/>
            <person name="Abdallah N."/>
            <person name="Vaughan M.M."/>
            <person name="Proctor R.H."/>
            <person name="Busman M."/>
            <person name="O'Donnell K."/>
        </authorList>
    </citation>
    <scope>NUCLEOTIDE SEQUENCE</scope>
    <source>
        <strain evidence="1">NRRL 25174</strain>
    </source>
</reference>
<reference evidence="1" key="2">
    <citation type="submission" date="2020-02" db="EMBL/GenBank/DDBJ databases">
        <title>Identification and distribution of gene clusters putatively required for synthesis of sphingolipid metabolism inhibitors in phylogenetically diverse species of the filamentous fungus Fusarium.</title>
        <authorList>
            <person name="Kim H.-S."/>
            <person name="Busman M."/>
            <person name="Brown D.W."/>
            <person name="Divon H."/>
            <person name="Uhlig S."/>
            <person name="Proctor R.H."/>
        </authorList>
    </citation>
    <scope>NUCLEOTIDE SEQUENCE</scope>
    <source>
        <strain evidence="1">NRRL 25174</strain>
    </source>
</reference>
<name>A0A9P5AV35_9HYPO</name>
<dbReference type="Proteomes" id="UP000730481">
    <property type="component" value="Unassembled WGS sequence"/>
</dbReference>
<dbReference type="EMBL" id="PVQB02000059">
    <property type="protein sequence ID" value="KAF4344347.1"/>
    <property type="molecule type" value="Genomic_DNA"/>
</dbReference>
<dbReference type="AlphaFoldDB" id="A0A9P5AV35"/>
<evidence type="ECO:0000313" key="1">
    <source>
        <dbReference type="EMBL" id="KAF4344347.1"/>
    </source>
</evidence>
<protein>
    <submittedName>
        <fullName evidence="1">Uncharacterized protein</fullName>
    </submittedName>
</protein>